<dbReference type="InterPro" id="IPR000477">
    <property type="entry name" value="RT_dom"/>
</dbReference>
<keyword evidence="3" id="KW-1185">Reference proteome</keyword>
<evidence type="ECO:0000313" key="2">
    <source>
        <dbReference type="EMBL" id="WMV50437.1"/>
    </source>
</evidence>
<name>A0AAF0UQ39_SOLVR</name>
<accession>A0AAF0UQ39</accession>
<dbReference type="Proteomes" id="UP001234989">
    <property type="component" value="Chromosome 10"/>
</dbReference>
<evidence type="ECO:0000259" key="1">
    <source>
        <dbReference type="Pfam" id="PF00078"/>
    </source>
</evidence>
<dbReference type="AlphaFoldDB" id="A0AAF0UQ39"/>
<dbReference type="PANTHER" id="PTHR24559:SF444">
    <property type="entry name" value="REVERSE TRANSCRIPTASE DOMAIN-CONTAINING PROTEIN"/>
    <property type="match status" value="1"/>
</dbReference>
<dbReference type="Gene3D" id="3.30.70.270">
    <property type="match status" value="1"/>
</dbReference>
<dbReference type="InterPro" id="IPR053134">
    <property type="entry name" value="RNA-dir_DNA_polymerase"/>
</dbReference>
<sequence>MLKKCMGDPSFIIPTENIGIKDKLSYEEIPVQILHRHVCKLRTKDVASVKAECLTMGAPILFVLKKDGSLRMCIEYRQLNKVTIKNKYPIPSIDDLFDPLQGASFFSKIDLRSGHHQLRVKVDDNPKTDFQTCHIVFGEGIQVDTKKTEVVKNWPRPLSA</sequence>
<proteinExistence type="predicted"/>
<dbReference type="InterPro" id="IPR043128">
    <property type="entry name" value="Rev_trsase/Diguanyl_cyclase"/>
</dbReference>
<protein>
    <recommendedName>
        <fullName evidence="1">Reverse transcriptase domain-containing protein</fullName>
    </recommendedName>
</protein>
<dbReference type="EMBL" id="CP133621">
    <property type="protein sequence ID" value="WMV50437.1"/>
    <property type="molecule type" value="Genomic_DNA"/>
</dbReference>
<dbReference type="Gene3D" id="3.10.10.10">
    <property type="entry name" value="HIV Type 1 Reverse Transcriptase, subunit A, domain 1"/>
    <property type="match status" value="1"/>
</dbReference>
<dbReference type="Pfam" id="PF00078">
    <property type="entry name" value="RVT_1"/>
    <property type="match status" value="1"/>
</dbReference>
<gene>
    <name evidence="2" type="ORF">MTR67_043822</name>
</gene>
<dbReference type="PANTHER" id="PTHR24559">
    <property type="entry name" value="TRANSPOSON TY3-I GAG-POL POLYPROTEIN"/>
    <property type="match status" value="1"/>
</dbReference>
<dbReference type="SUPFAM" id="SSF56672">
    <property type="entry name" value="DNA/RNA polymerases"/>
    <property type="match status" value="1"/>
</dbReference>
<feature type="domain" description="Reverse transcriptase" evidence="1">
    <location>
        <begin position="64"/>
        <end position="145"/>
    </location>
</feature>
<dbReference type="InterPro" id="IPR043502">
    <property type="entry name" value="DNA/RNA_pol_sf"/>
</dbReference>
<reference evidence="2" key="1">
    <citation type="submission" date="2023-08" db="EMBL/GenBank/DDBJ databases">
        <title>A de novo genome assembly of Solanum verrucosum Schlechtendal, a Mexican diploid species geographically isolated from the other diploid A-genome species in potato relatives.</title>
        <authorList>
            <person name="Hosaka K."/>
        </authorList>
    </citation>
    <scope>NUCLEOTIDE SEQUENCE</scope>
    <source>
        <tissue evidence="2">Young leaves</tissue>
    </source>
</reference>
<evidence type="ECO:0000313" key="3">
    <source>
        <dbReference type="Proteomes" id="UP001234989"/>
    </source>
</evidence>
<organism evidence="2 3">
    <name type="scientific">Solanum verrucosum</name>
    <dbReference type="NCBI Taxonomy" id="315347"/>
    <lineage>
        <taxon>Eukaryota</taxon>
        <taxon>Viridiplantae</taxon>
        <taxon>Streptophyta</taxon>
        <taxon>Embryophyta</taxon>
        <taxon>Tracheophyta</taxon>
        <taxon>Spermatophyta</taxon>
        <taxon>Magnoliopsida</taxon>
        <taxon>eudicotyledons</taxon>
        <taxon>Gunneridae</taxon>
        <taxon>Pentapetalae</taxon>
        <taxon>asterids</taxon>
        <taxon>lamiids</taxon>
        <taxon>Solanales</taxon>
        <taxon>Solanaceae</taxon>
        <taxon>Solanoideae</taxon>
        <taxon>Solaneae</taxon>
        <taxon>Solanum</taxon>
    </lineage>
</organism>
<dbReference type="CDD" id="cd01647">
    <property type="entry name" value="RT_LTR"/>
    <property type="match status" value="1"/>
</dbReference>